<protein>
    <submittedName>
        <fullName evidence="1">Uncharacterized protein</fullName>
    </submittedName>
</protein>
<dbReference type="EMBL" id="CAEKDK010000001">
    <property type="protein sequence ID" value="CAB4265789.1"/>
    <property type="molecule type" value="Genomic_DNA"/>
</dbReference>
<organism evidence="1 2">
    <name type="scientific">Prunus armeniaca</name>
    <name type="common">Apricot</name>
    <name type="synonym">Armeniaca vulgaris</name>
    <dbReference type="NCBI Taxonomy" id="36596"/>
    <lineage>
        <taxon>Eukaryota</taxon>
        <taxon>Viridiplantae</taxon>
        <taxon>Streptophyta</taxon>
        <taxon>Embryophyta</taxon>
        <taxon>Tracheophyta</taxon>
        <taxon>Spermatophyta</taxon>
        <taxon>Magnoliopsida</taxon>
        <taxon>eudicotyledons</taxon>
        <taxon>Gunneridae</taxon>
        <taxon>Pentapetalae</taxon>
        <taxon>rosids</taxon>
        <taxon>fabids</taxon>
        <taxon>Rosales</taxon>
        <taxon>Rosaceae</taxon>
        <taxon>Amygdaloideae</taxon>
        <taxon>Amygdaleae</taxon>
        <taxon>Prunus</taxon>
    </lineage>
</organism>
<reference evidence="1 2" key="1">
    <citation type="submission" date="2020-05" db="EMBL/GenBank/DDBJ databases">
        <authorList>
            <person name="Campoy J."/>
            <person name="Schneeberger K."/>
            <person name="Spophaly S."/>
        </authorList>
    </citation>
    <scope>NUCLEOTIDE SEQUENCE [LARGE SCALE GENOMIC DNA]</scope>
    <source>
        <strain evidence="1">PruArmRojPasFocal</strain>
    </source>
</reference>
<dbReference type="Proteomes" id="UP000507222">
    <property type="component" value="Unassembled WGS sequence"/>
</dbReference>
<name>A0A6J5TQ39_PRUAR</name>
<dbReference type="AlphaFoldDB" id="A0A6J5TQ39"/>
<evidence type="ECO:0000313" key="2">
    <source>
        <dbReference type="Proteomes" id="UP000507222"/>
    </source>
</evidence>
<evidence type="ECO:0000313" key="1">
    <source>
        <dbReference type="EMBL" id="CAB4265789.1"/>
    </source>
</evidence>
<proteinExistence type="predicted"/>
<gene>
    <name evidence="1" type="ORF">CURHAP_LOCUS7973</name>
</gene>
<accession>A0A6J5TQ39</accession>
<sequence length="84" mass="9617">MPSIPISMDEVLLSLCFRRDLLVQMRPKRHRGSCDASFAVFDTRGLDVWLADNSIGDIVIVLRMALSLLLHICRLWIERSALHL</sequence>